<feature type="coiled-coil region" evidence="1">
    <location>
        <begin position="38"/>
        <end position="73"/>
    </location>
</feature>
<proteinExistence type="predicted"/>
<feature type="region of interest" description="Disordered" evidence="2">
    <location>
        <begin position="181"/>
        <end position="248"/>
    </location>
</feature>
<dbReference type="OrthoDB" id="4350555at2"/>
<sequence>MANKHKRELRRIFREARERPPMVDGEPDAPAVVVHRLLKSAQRDRANAVNALREETRQQVQRHRDRHVGLAREVATTLHEMRGLLDRNDAPMHAAGLDTAVETLTALHRRLAKVVQSTGVRLIDPEGERYLDVADHTDVKGRPGGVDDADLVVGQTISPGVLLDDGELVCPAEVFLETAAEPPEAAGDSAGEAAQSDAAAQEPAPQPAEGEGAAKAEPDETEERAADMAAESAQVPAQTATEEKDDTP</sequence>
<evidence type="ECO:0000256" key="2">
    <source>
        <dbReference type="SAM" id="MobiDB-lite"/>
    </source>
</evidence>
<dbReference type="AlphaFoldDB" id="A0A4P6Q2F2"/>
<dbReference type="Proteomes" id="UP000292235">
    <property type="component" value="Chromosome"/>
</dbReference>
<organism evidence="3 4">
    <name type="scientific">Streptomonospora litoralis</name>
    <dbReference type="NCBI Taxonomy" id="2498135"/>
    <lineage>
        <taxon>Bacteria</taxon>
        <taxon>Bacillati</taxon>
        <taxon>Actinomycetota</taxon>
        <taxon>Actinomycetes</taxon>
        <taxon>Streptosporangiales</taxon>
        <taxon>Nocardiopsidaceae</taxon>
        <taxon>Streptomonospora</taxon>
    </lineage>
</organism>
<feature type="compositionally biased region" description="Basic and acidic residues" evidence="2">
    <location>
        <begin position="212"/>
        <end position="226"/>
    </location>
</feature>
<dbReference type="KEGG" id="strr:EKD16_06205"/>
<name>A0A4P6Q2F2_9ACTN</name>
<dbReference type="EMBL" id="CP036455">
    <property type="protein sequence ID" value="QBI53039.1"/>
    <property type="molecule type" value="Genomic_DNA"/>
</dbReference>
<evidence type="ECO:0008006" key="5">
    <source>
        <dbReference type="Google" id="ProtNLM"/>
    </source>
</evidence>
<gene>
    <name evidence="3" type="ORF">EKD16_06205</name>
</gene>
<keyword evidence="1" id="KW-0175">Coiled coil</keyword>
<accession>A0A4P6Q2F2</accession>
<evidence type="ECO:0000256" key="1">
    <source>
        <dbReference type="SAM" id="Coils"/>
    </source>
</evidence>
<keyword evidence="4" id="KW-1185">Reference proteome</keyword>
<evidence type="ECO:0000313" key="4">
    <source>
        <dbReference type="Proteomes" id="UP000292235"/>
    </source>
</evidence>
<protein>
    <recommendedName>
        <fullName evidence="5">Nucleotide exchange factor GrpE</fullName>
    </recommendedName>
</protein>
<dbReference type="RefSeq" id="WP_131097477.1">
    <property type="nucleotide sequence ID" value="NZ_CP036455.1"/>
</dbReference>
<feature type="compositionally biased region" description="Low complexity" evidence="2">
    <location>
        <begin position="181"/>
        <end position="211"/>
    </location>
</feature>
<evidence type="ECO:0000313" key="3">
    <source>
        <dbReference type="EMBL" id="QBI53039.1"/>
    </source>
</evidence>
<reference evidence="3 4" key="1">
    <citation type="submission" date="2019-02" db="EMBL/GenBank/DDBJ databases">
        <authorList>
            <person name="Khodamoradi S."/>
            <person name="Hahnke R.L."/>
            <person name="Kaempfer P."/>
            <person name="Schumann P."/>
            <person name="Rohde M."/>
            <person name="Steinert M."/>
            <person name="Luzhetskyy A."/>
            <person name="Wink J."/>
            <person name="Ruckert C."/>
        </authorList>
    </citation>
    <scope>NUCLEOTIDE SEQUENCE [LARGE SCALE GENOMIC DNA]</scope>
    <source>
        <strain evidence="3 4">M2</strain>
    </source>
</reference>